<dbReference type="AlphaFoldDB" id="A0AA38HRU4"/>
<dbReference type="SUPFAM" id="SSF52058">
    <property type="entry name" value="L domain-like"/>
    <property type="match status" value="1"/>
</dbReference>
<organism evidence="5 6">
    <name type="scientific">Zophobas morio</name>
    <dbReference type="NCBI Taxonomy" id="2755281"/>
    <lineage>
        <taxon>Eukaryota</taxon>
        <taxon>Metazoa</taxon>
        <taxon>Ecdysozoa</taxon>
        <taxon>Arthropoda</taxon>
        <taxon>Hexapoda</taxon>
        <taxon>Insecta</taxon>
        <taxon>Pterygota</taxon>
        <taxon>Neoptera</taxon>
        <taxon>Endopterygota</taxon>
        <taxon>Coleoptera</taxon>
        <taxon>Polyphaga</taxon>
        <taxon>Cucujiformia</taxon>
        <taxon>Tenebrionidae</taxon>
        <taxon>Zophobas</taxon>
    </lineage>
</organism>
<evidence type="ECO:0000256" key="1">
    <source>
        <dbReference type="ARBA" id="ARBA00022614"/>
    </source>
</evidence>
<gene>
    <name evidence="5" type="ORF">Zmor_025408</name>
</gene>
<name>A0AA38HRU4_9CUCU</name>
<keyword evidence="6" id="KW-1185">Reference proteome</keyword>
<dbReference type="PANTHER" id="PTHR24373:SF275">
    <property type="entry name" value="TIR DOMAIN-CONTAINING PROTEIN"/>
    <property type="match status" value="1"/>
</dbReference>
<evidence type="ECO:0000256" key="4">
    <source>
        <dbReference type="SAM" id="SignalP"/>
    </source>
</evidence>
<protein>
    <submittedName>
        <fullName evidence="5">Uncharacterized protein</fullName>
    </submittedName>
</protein>
<proteinExistence type="predicted"/>
<comment type="caution">
    <text evidence="5">The sequence shown here is derived from an EMBL/GenBank/DDBJ whole genome shotgun (WGS) entry which is preliminary data.</text>
</comment>
<evidence type="ECO:0000256" key="2">
    <source>
        <dbReference type="ARBA" id="ARBA00022729"/>
    </source>
</evidence>
<keyword evidence="3" id="KW-0677">Repeat</keyword>
<dbReference type="EMBL" id="JALNTZ010000008">
    <property type="protein sequence ID" value="KAJ3642645.1"/>
    <property type="molecule type" value="Genomic_DNA"/>
</dbReference>
<dbReference type="InterPro" id="IPR050328">
    <property type="entry name" value="Dev_Immune_Receptor"/>
</dbReference>
<feature type="chain" id="PRO_5041203551" evidence="4">
    <location>
        <begin position="19"/>
        <end position="338"/>
    </location>
</feature>
<keyword evidence="2 4" id="KW-0732">Signal</keyword>
<reference evidence="5" key="1">
    <citation type="journal article" date="2023" name="G3 (Bethesda)">
        <title>Whole genome assemblies of Zophobas morio and Tenebrio molitor.</title>
        <authorList>
            <person name="Kaur S."/>
            <person name="Stinson S.A."/>
            <person name="diCenzo G.C."/>
        </authorList>
    </citation>
    <scope>NUCLEOTIDE SEQUENCE</scope>
    <source>
        <strain evidence="5">QUZm001</strain>
    </source>
</reference>
<dbReference type="Pfam" id="PF13855">
    <property type="entry name" value="LRR_8"/>
    <property type="match status" value="1"/>
</dbReference>
<dbReference type="PROSITE" id="PS51450">
    <property type="entry name" value="LRR"/>
    <property type="match status" value="1"/>
</dbReference>
<feature type="signal peptide" evidence="4">
    <location>
        <begin position="1"/>
        <end position="18"/>
    </location>
</feature>
<dbReference type="InterPro" id="IPR032675">
    <property type="entry name" value="LRR_dom_sf"/>
</dbReference>
<accession>A0AA38HRU4</accession>
<dbReference type="Proteomes" id="UP001168821">
    <property type="component" value="Unassembled WGS sequence"/>
</dbReference>
<evidence type="ECO:0000313" key="5">
    <source>
        <dbReference type="EMBL" id="KAJ3642645.1"/>
    </source>
</evidence>
<dbReference type="InterPro" id="IPR001611">
    <property type="entry name" value="Leu-rich_rpt"/>
</dbReference>
<dbReference type="InterPro" id="IPR003591">
    <property type="entry name" value="Leu-rich_rpt_typical-subtyp"/>
</dbReference>
<evidence type="ECO:0000256" key="3">
    <source>
        <dbReference type="ARBA" id="ARBA00022737"/>
    </source>
</evidence>
<sequence length="338" mass="38681">MTPLFLLAFLGSVIPAIPCPDRWALQKIDVWTHREIGTRGQHVRSVSLYVLDTHEMIEVTKANVSVLCDGMIKNFRNLKYLTLVEANISRIESGAFQKLPALTHLSLAVNHLSSIERDHFRDLEALRVLYLSKNVIENVDEDAFLDLVGLRKVYLDRNRIHEIDSRWFLSNTQISLIDLSFNNVSKVQKGAFTLPRNSMVEIRLQHNEIEEVEAQAVISSAAEEEEPYLTLRLDYNNLTDITQSFVESMDAFHSSLYFDSNFIKCFAPEMLRSLKNVTVELQADSNPLSCDCVEAATSFMKDHELRAEFHFSSTEDCELPGLKPDNWNHIPQNIYFGN</sequence>
<keyword evidence="1" id="KW-0433">Leucine-rich repeat</keyword>
<evidence type="ECO:0000313" key="6">
    <source>
        <dbReference type="Proteomes" id="UP001168821"/>
    </source>
</evidence>
<dbReference type="Gene3D" id="3.80.10.10">
    <property type="entry name" value="Ribonuclease Inhibitor"/>
    <property type="match status" value="2"/>
</dbReference>
<dbReference type="SMART" id="SM00369">
    <property type="entry name" value="LRR_TYP"/>
    <property type="match status" value="4"/>
</dbReference>
<dbReference type="PANTHER" id="PTHR24373">
    <property type="entry name" value="SLIT RELATED LEUCINE-RICH REPEAT NEURONAL PROTEIN"/>
    <property type="match status" value="1"/>
</dbReference>